<dbReference type="AlphaFoldDB" id="A0A1I1V6B5"/>
<name>A0A1I1V6B5_9GAMM</name>
<dbReference type="InterPro" id="IPR042184">
    <property type="entry name" value="YqeY/Aim41_N"/>
</dbReference>
<organism evidence="1 2">
    <name type="scientific">Thiohalospira halophila DSM 15071</name>
    <dbReference type="NCBI Taxonomy" id="1123397"/>
    <lineage>
        <taxon>Bacteria</taxon>
        <taxon>Pseudomonadati</taxon>
        <taxon>Pseudomonadota</taxon>
        <taxon>Gammaproteobacteria</taxon>
        <taxon>Thiohalospirales</taxon>
        <taxon>Thiohalospiraceae</taxon>
        <taxon>Thiohalospira</taxon>
    </lineage>
</organism>
<dbReference type="InterPro" id="IPR019004">
    <property type="entry name" value="YqeY/Aim41"/>
</dbReference>
<dbReference type="Proteomes" id="UP000198611">
    <property type="component" value="Unassembled WGS sequence"/>
</dbReference>
<dbReference type="EMBL" id="FOMJ01000008">
    <property type="protein sequence ID" value="SFD75880.1"/>
    <property type="molecule type" value="Genomic_DNA"/>
</dbReference>
<dbReference type="InterPro" id="IPR003789">
    <property type="entry name" value="Asn/Gln_tRNA_amidoTrase-B-like"/>
</dbReference>
<dbReference type="Gene3D" id="1.10.10.410">
    <property type="match status" value="1"/>
</dbReference>
<dbReference type="Pfam" id="PF09424">
    <property type="entry name" value="YqeY"/>
    <property type="match status" value="1"/>
</dbReference>
<evidence type="ECO:0000313" key="1">
    <source>
        <dbReference type="EMBL" id="SFD75880.1"/>
    </source>
</evidence>
<reference evidence="1 2" key="1">
    <citation type="submission" date="2016-10" db="EMBL/GenBank/DDBJ databases">
        <authorList>
            <person name="de Groot N.N."/>
        </authorList>
    </citation>
    <scope>NUCLEOTIDE SEQUENCE [LARGE SCALE GENOMIC DNA]</scope>
    <source>
        <strain evidence="1 2">HL3</strain>
    </source>
</reference>
<dbReference type="PANTHER" id="PTHR28055">
    <property type="entry name" value="ALTERED INHERITANCE OF MITOCHONDRIA PROTEIN 41, MITOCHONDRIAL"/>
    <property type="match status" value="1"/>
</dbReference>
<evidence type="ECO:0008006" key="3">
    <source>
        <dbReference type="Google" id="ProtNLM"/>
    </source>
</evidence>
<dbReference type="RefSeq" id="WP_205407803.1">
    <property type="nucleotide sequence ID" value="NZ_FOMJ01000008.1"/>
</dbReference>
<sequence>MAEGLKERIQADVKDAMRARDKDRLTTLRMITAGLQQKEVDDRVELDDAGVLALLDKMAKQRRESIEQYEQGGRDELAQRERAELAVIEAYLPQPLSDAELDALVDEAITATGAAAMADMGRVMGELKPRVQGRADMGEVSARVKARLGG</sequence>
<evidence type="ECO:0000313" key="2">
    <source>
        <dbReference type="Proteomes" id="UP000198611"/>
    </source>
</evidence>
<gene>
    <name evidence="1" type="ORF">SAMN05660831_02256</name>
</gene>
<dbReference type="GO" id="GO:0016884">
    <property type="term" value="F:carbon-nitrogen ligase activity, with glutamine as amido-N-donor"/>
    <property type="evidence" value="ECO:0007669"/>
    <property type="project" value="InterPro"/>
</dbReference>
<accession>A0A1I1V6B5</accession>
<dbReference type="InterPro" id="IPR023168">
    <property type="entry name" value="GatB_Yqey_C_2"/>
</dbReference>
<keyword evidence="2" id="KW-1185">Reference proteome</keyword>
<dbReference type="Gene3D" id="1.10.1510.10">
    <property type="entry name" value="Uncharacterised protein YqeY/AIM41 PF09424, N-terminal domain"/>
    <property type="match status" value="1"/>
</dbReference>
<dbReference type="PANTHER" id="PTHR28055:SF1">
    <property type="entry name" value="ALTERED INHERITANCE OF MITOCHONDRIA PROTEIN 41, MITOCHONDRIAL"/>
    <property type="match status" value="1"/>
</dbReference>
<protein>
    <recommendedName>
        <fullName evidence="3">GatB/YqeY domain-containing protein</fullName>
    </recommendedName>
</protein>
<dbReference type="STRING" id="1123397.SAMN05660831_02256"/>
<dbReference type="SUPFAM" id="SSF89095">
    <property type="entry name" value="GatB/YqeY motif"/>
    <property type="match status" value="1"/>
</dbReference>
<proteinExistence type="predicted"/>